<evidence type="ECO:0000313" key="2">
    <source>
        <dbReference type="Proteomes" id="UP000198614"/>
    </source>
</evidence>
<dbReference type="Proteomes" id="UP000198614">
    <property type="component" value="Unassembled WGS sequence"/>
</dbReference>
<reference evidence="1 2" key="1">
    <citation type="submission" date="2016-10" db="EMBL/GenBank/DDBJ databases">
        <authorList>
            <person name="de Groot N.N."/>
        </authorList>
    </citation>
    <scope>NUCLEOTIDE SEQUENCE [LARGE SCALE GENOMIC DNA]</scope>
    <source>
        <strain evidence="1 2">CGMCC 4.1859</strain>
    </source>
</reference>
<proteinExistence type="predicted"/>
<dbReference type="EMBL" id="FNAX01000013">
    <property type="protein sequence ID" value="SDF98706.1"/>
    <property type="molecule type" value="Genomic_DNA"/>
</dbReference>
<name>A0A1G7QJM4_9ACTN</name>
<evidence type="ECO:0000313" key="1">
    <source>
        <dbReference type="EMBL" id="SDF98706.1"/>
    </source>
</evidence>
<dbReference type="AlphaFoldDB" id="A0A1G7QJM4"/>
<gene>
    <name evidence="1" type="ORF">SAMN05216260_11315</name>
</gene>
<accession>A0A1G7QJM4</accession>
<organism evidence="1 2">
    <name type="scientific">Streptomyces griseoaurantiacus</name>
    <dbReference type="NCBI Taxonomy" id="68213"/>
    <lineage>
        <taxon>Bacteria</taxon>
        <taxon>Bacillati</taxon>
        <taxon>Actinomycetota</taxon>
        <taxon>Actinomycetes</taxon>
        <taxon>Kitasatosporales</taxon>
        <taxon>Streptomycetaceae</taxon>
        <taxon>Streptomyces</taxon>
        <taxon>Streptomyces aurantiacus group</taxon>
    </lineage>
</organism>
<protein>
    <submittedName>
        <fullName evidence="1">Uncharacterized protein</fullName>
    </submittedName>
</protein>
<sequence>MKVYPYKRVTGEIALEVTSVRQEREGFYQHDLETWAFSTQERVVALHQMERADWESVRLGVSVTLPSKELVEGPWTDVSVVAVLTEKATNSRTTARLERSLADDGAWNGHLRFWRSAYRTRAELSVVVVATVDGVRGRMIGRAENPWIVDLIARTPVRQREMTINEVDFTAGPEWLRPFRDAPWLVETSGDLPTVHLNTGFEGVSELLDSSGGPLERAVRDMLAAQIATDVWTAVFHSAVSDLEVDEHGNPQWPGGWRDSVLRGMLTDVLPDHSEADALREIDARRKEGSGWNELQPRINYAAGRRAKVAKNLGAAIRTLDTSQRESRA</sequence>